<dbReference type="EMBL" id="LR797492">
    <property type="protein sequence ID" value="CAB4220028.1"/>
    <property type="molecule type" value="Genomic_DNA"/>
</dbReference>
<dbReference type="EMBL" id="LR797130">
    <property type="protein sequence ID" value="CAB4188872.1"/>
    <property type="molecule type" value="Genomic_DNA"/>
</dbReference>
<evidence type="ECO:0000313" key="2">
    <source>
        <dbReference type="EMBL" id="CAB4146166.1"/>
    </source>
</evidence>
<evidence type="ECO:0000313" key="3">
    <source>
        <dbReference type="EMBL" id="CAB4150846.1"/>
    </source>
</evidence>
<organism evidence="3">
    <name type="scientific">uncultured Caudovirales phage</name>
    <dbReference type="NCBI Taxonomy" id="2100421"/>
    <lineage>
        <taxon>Viruses</taxon>
        <taxon>Duplodnaviria</taxon>
        <taxon>Heunggongvirae</taxon>
        <taxon>Uroviricota</taxon>
        <taxon>Caudoviricetes</taxon>
        <taxon>Peduoviridae</taxon>
        <taxon>Maltschvirus</taxon>
        <taxon>Maltschvirus maltsch</taxon>
    </lineage>
</organism>
<dbReference type="EMBL" id="LR796461">
    <property type="protein sequence ID" value="CAB4146166.1"/>
    <property type="molecule type" value="Genomic_DNA"/>
</dbReference>
<dbReference type="EMBL" id="LR796917">
    <property type="protein sequence ID" value="CAB4174257.1"/>
    <property type="molecule type" value="Genomic_DNA"/>
</dbReference>
<evidence type="ECO:0000313" key="4">
    <source>
        <dbReference type="EMBL" id="CAB4161554.1"/>
    </source>
</evidence>
<evidence type="ECO:0000313" key="8">
    <source>
        <dbReference type="EMBL" id="CAB4191975.1"/>
    </source>
</evidence>
<accession>A0A6J5N0N3</accession>
<evidence type="ECO:0000313" key="11">
    <source>
        <dbReference type="EMBL" id="CAB5230675.1"/>
    </source>
</evidence>
<reference evidence="3" key="1">
    <citation type="submission" date="2020-04" db="EMBL/GenBank/DDBJ databases">
        <authorList>
            <person name="Chiriac C."/>
            <person name="Salcher M."/>
            <person name="Ghai R."/>
            <person name="Kavagutti S V."/>
        </authorList>
    </citation>
    <scope>NUCLEOTIDE SEQUENCE</scope>
</reference>
<dbReference type="EMBL" id="LR796709">
    <property type="protein sequence ID" value="CAB4161554.1"/>
    <property type="molecule type" value="Genomic_DNA"/>
</dbReference>
<gene>
    <name evidence="6" type="ORF">UFOVP1031_146</name>
    <name evidence="7" type="ORF">UFOVP1172_146</name>
    <name evidence="8" type="ORF">UFOVP1240_51</name>
    <name evidence="9" type="ORF">UFOVP1486_108</name>
    <name evidence="11" type="ORF">UFOVP1578_61</name>
    <name evidence="10" type="ORF">UFOVP1630_53</name>
    <name evidence="1" type="ORF">UFOVP288_68</name>
    <name evidence="2" type="ORF">UFOVP483_128</name>
    <name evidence="3" type="ORF">UFOVP573_47</name>
    <name evidence="4" type="ORF">UFOVP769_68</name>
    <name evidence="5" type="ORF">UFOVP962_36</name>
</gene>
<dbReference type="EMBL" id="LR796305">
    <property type="protein sequence ID" value="CAB4135666.1"/>
    <property type="molecule type" value="Genomic_DNA"/>
</dbReference>
<evidence type="ECO:0000313" key="9">
    <source>
        <dbReference type="EMBL" id="CAB4216207.1"/>
    </source>
</evidence>
<evidence type="ECO:0000313" key="7">
    <source>
        <dbReference type="EMBL" id="CAB4188872.1"/>
    </source>
</evidence>
<dbReference type="EMBL" id="LR798423">
    <property type="protein sequence ID" value="CAB5230675.1"/>
    <property type="molecule type" value="Genomic_DNA"/>
</dbReference>
<sequence>MIEYGENLEKYAKQATTKPEDFGYWGSEDMFNTWGFTNIDQSRDSDILTKSNFKYITEELMGIFPDDFRIENYNHWAVGWVDRLVCRVYDDDDKKIISSAFYLAMEWLDKLDNYPVADEDSYGEMLYIDNIESLDFWSEICPGYIDIEKHPDWASEVIHELEVNMNIEFHLDSGTPKDEDIIQAIYNLQYWNAEGYVKWYEFCDRNGLERPPFTANEISKYDTAQIELEFK</sequence>
<dbReference type="EMBL" id="LR796548">
    <property type="protein sequence ID" value="CAB4150846.1"/>
    <property type="molecule type" value="Genomic_DNA"/>
</dbReference>
<protein>
    <submittedName>
        <fullName evidence="3">Uncharacterized protein</fullName>
    </submittedName>
</protein>
<name>A0A6J5N0N3_9CAUD</name>
<dbReference type="EMBL" id="LR797434">
    <property type="protein sequence ID" value="CAB4216207.1"/>
    <property type="molecule type" value="Genomic_DNA"/>
</dbReference>
<evidence type="ECO:0000313" key="1">
    <source>
        <dbReference type="EMBL" id="CAB4135666.1"/>
    </source>
</evidence>
<evidence type="ECO:0000313" key="5">
    <source>
        <dbReference type="EMBL" id="CAB4174257.1"/>
    </source>
</evidence>
<evidence type="ECO:0000313" key="6">
    <source>
        <dbReference type="EMBL" id="CAB4179561.1"/>
    </source>
</evidence>
<proteinExistence type="predicted"/>
<dbReference type="EMBL" id="LR797180">
    <property type="protein sequence ID" value="CAB4191975.1"/>
    <property type="molecule type" value="Genomic_DNA"/>
</dbReference>
<dbReference type="EMBL" id="LR796980">
    <property type="protein sequence ID" value="CAB4179561.1"/>
    <property type="molecule type" value="Genomic_DNA"/>
</dbReference>
<evidence type="ECO:0000313" key="10">
    <source>
        <dbReference type="EMBL" id="CAB4220028.1"/>
    </source>
</evidence>